<gene>
    <name evidence="4" type="ORF">OIH86_03365</name>
</gene>
<reference evidence="4 5" key="1">
    <citation type="submission" date="2022-10" db="EMBL/GenBank/DDBJ databases">
        <title>Draft genome assembly of moderately radiation resistant bacterium Metabacillus halosaccharovorans.</title>
        <authorList>
            <person name="Pal S."/>
            <person name="Gopinathan A."/>
        </authorList>
    </citation>
    <scope>NUCLEOTIDE SEQUENCE [LARGE SCALE GENOMIC DNA]</scope>
    <source>
        <strain evidence="4 5">VITHBRA001</strain>
    </source>
</reference>
<feature type="compositionally biased region" description="Basic and acidic residues" evidence="3">
    <location>
        <begin position="147"/>
        <end position="160"/>
    </location>
</feature>
<keyword evidence="4" id="KW-0966">Cell projection</keyword>
<dbReference type="Proteomes" id="UP001526147">
    <property type="component" value="Unassembled WGS sequence"/>
</dbReference>
<evidence type="ECO:0000313" key="5">
    <source>
        <dbReference type="Proteomes" id="UP001526147"/>
    </source>
</evidence>
<accession>A0ABT3DCH3</accession>
<keyword evidence="4" id="KW-0969">Cilium</keyword>
<name>A0ABT3DCH3_9BACI</name>
<dbReference type="Pfam" id="PF05130">
    <property type="entry name" value="FlgN"/>
    <property type="match status" value="1"/>
</dbReference>
<dbReference type="SUPFAM" id="SSF140566">
    <property type="entry name" value="FlgN-like"/>
    <property type="match status" value="1"/>
</dbReference>
<evidence type="ECO:0000256" key="1">
    <source>
        <dbReference type="ARBA" id="ARBA00022795"/>
    </source>
</evidence>
<proteinExistence type="predicted"/>
<evidence type="ECO:0000313" key="4">
    <source>
        <dbReference type="EMBL" id="MCV9884681.1"/>
    </source>
</evidence>
<feature type="coiled-coil region" evidence="2">
    <location>
        <begin position="25"/>
        <end position="59"/>
    </location>
</feature>
<keyword evidence="4" id="KW-0282">Flagellum</keyword>
<keyword evidence="5" id="KW-1185">Reference proteome</keyword>
<dbReference type="RefSeq" id="WP_264141602.1">
    <property type="nucleotide sequence ID" value="NZ_JAOYEY010000023.1"/>
</dbReference>
<comment type="caution">
    <text evidence="4">The sequence shown here is derived from an EMBL/GenBank/DDBJ whole genome shotgun (WGS) entry which is preliminary data.</text>
</comment>
<dbReference type="EMBL" id="JAOYEY010000023">
    <property type="protein sequence ID" value="MCV9884681.1"/>
    <property type="molecule type" value="Genomic_DNA"/>
</dbReference>
<feature type="region of interest" description="Disordered" evidence="3">
    <location>
        <begin position="136"/>
        <end position="160"/>
    </location>
</feature>
<evidence type="ECO:0000256" key="3">
    <source>
        <dbReference type="SAM" id="MobiDB-lite"/>
    </source>
</evidence>
<keyword evidence="1" id="KW-1005">Bacterial flagellum biogenesis</keyword>
<dbReference type="InterPro" id="IPR007809">
    <property type="entry name" value="FlgN-like"/>
</dbReference>
<keyword evidence="2" id="KW-0175">Coiled coil</keyword>
<evidence type="ECO:0000256" key="2">
    <source>
        <dbReference type="SAM" id="Coils"/>
    </source>
</evidence>
<organism evidence="4 5">
    <name type="scientific">Metabacillus halosaccharovorans</name>
    <dbReference type="NCBI Taxonomy" id="930124"/>
    <lineage>
        <taxon>Bacteria</taxon>
        <taxon>Bacillati</taxon>
        <taxon>Bacillota</taxon>
        <taxon>Bacilli</taxon>
        <taxon>Bacillales</taxon>
        <taxon>Bacillaceae</taxon>
        <taxon>Metabacillus</taxon>
    </lineage>
</organism>
<sequence length="160" mass="18602">MTGEQLIQTLNKLLKLHQNLYEVALQKTEILKQNQVEELKELLNKEQMYVQAIKQIEDERVSKTAEYLDGDEEVTLTACINKATGPEKEVLQDIFDDFTDVMNQLKNQNELNKELTKQALQLTSITLDTLFPKDTNMNYDKPLNKPIQEKQRRSIFDSKA</sequence>
<protein>
    <submittedName>
        <fullName evidence="4">Flagellar protein FlgN</fullName>
    </submittedName>
</protein>
<dbReference type="Gene3D" id="1.20.58.300">
    <property type="entry name" value="FlgN-like"/>
    <property type="match status" value="1"/>
</dbReference>
<dbReference type="InterPro" id="IPR036679">
    <property type="entry name" value="FlgN-like_sf"/>
</dbReference>